<sequence>SLVATDLLATRLSSRLVIILLVFCSRLSLLKMAKFPLLLEYEAESVPEGGVTILASPAPVVKASWKDPAGHAFHKMAMRQLGLLEDSTDDDAAATGDEDEPSSEVEEAQGVDYGEPEGPWKSKGKKKKKKKGEQREDLYALIGLKNERWTASEKQIRDAYRKAALEHHPDKCGGATADEKEREDIEERFKKIQEAYETLMDPAKRREYDSTDDFDDSLPSECTQADFYKVFGPAFMRQSRWAVSKPVPTLGDEDAPWEEVERFYDYWFNFKSWREFPHPDEEDIEQAECREHKRWIERENAKLRQKGKKEEMKRLRDFVENAYQRDPRVLRKKAQDREEKERKRREKEEAARRKQEEAEARRREEEERQRAEAEAEAAAREAAKKQRQKDRKALQKERQRLRSIAARLPGADDDGVERLCASLSFEDLQRLNAAAEEAADGGGGGAAAAVGVLSDRVKELMRAEAAEKAEREAEREAELQEKERLKAEKEAQCLSEWTEEEVRMLEKALEKFPQGTPKRWDQIAGYLRTRSVDEVLQMVKMKLAAGKGGPDRGQETFKVPQKRQHNTQIRDEATHRLTSFSDVEVNVKGQAAEALNLPAAFQKDGSKQTESRPAQGSKTGVVANDSQAEANGNSGKTQADSAGANENGWTDVQERALVKALKTFGKELGQERWVRVAEAVPGKNKLECFKRFKELREGFRAKREVAS</sequence>
<dbReference type="InterPro" id="IPR009057">
    <property type="entry name" value="Homeodomain-like_sf"/>
</dbReference>
<feature type="region of interest" description="Disordered" evidence="2">
    <location>
        <begin position="598"/>
        <end position="647"/>
    </location>
</feature>
<dbReference type="PRINTS" id="PR00625">
    <property type="entry name" value="JDOMAIN"/>
</dbReference>
<protein>
    <submittedName>
        <fullName evidence="6">DnaJ homolog subfamily C member 2</fullName>
    </submittedName>
</protein>
<keyword evidence="3" id="KW-1133">Transmembrane helix</keyword>
<dbReference type="SMART" id="SM00717">
    <property type="entry name" value="SANT"/>
    <property type="match status" value="2"/>
</dbReference>
<evidence type="ECO:0000256" key="2">
    <source>
        <dbReference type="SAM" id="MobiDB-lite"/>
    </source>
</evidence>
<dbReference type="GO" id="GO:0005829">
    <property type="term" value="C:cytosol"/>
    <property type="evidence" value="ECO:0007669"/>
    <property type="project" value="TreeGrafter"/>
</dbReference>
<feature type="region of interest" description="Disordered" evidence="2">
    <location>
        <begin position="545"/>
        <end position="575"/>
    </location>
</feature>
<feature type="compositionally biased region" description="Basic and acidic residues" evidence="2">
    <location>
        <begin position="327"/>
        <end position="384"/>
    </location>
</feature>
<organism evidence="6">
    <name type="scientific">Tetraselmis sp. GSL018</name>
    <dbReference type="NCBI Taxonomy" id="582737"/>
    <lineage>
        <taxon>Eukaryota</taxon>
        <taxon>Viridiplantae</taxon>
        <taxon>Chlorophyta</taxon>
        <taxon>core chlorophytes</taxon>
        <taxon>Chlorodendrophyceae</taxon>
        <taxon>Chlorodendrales</taxon>
        <taxon>Chlorodendraceae</taxon>
        <taxon>Tetraselmis</taxon>
    </lineage>
</organism>
<dbReference type="SMART" id="SM00271">
    <property type="entry name" value="DnaJ"/>
    <property type="match status" value="1"/>
</dbReference>
<dbReference type="InterPro" id="IPR044634">
    <property type="entry name" value="Zuotin/DnaJC2"/>
</dbReference>
<dbReference type="Gene3D" id="1.10.287.110">
    <property type="entry name" value="DnaJ domain"/>
    <property type="match status" value="1"/>
</dbReference>
<evidence type="ECO:0000259" key="4">
    <source>
        <dbReference type="PROSITE" id="PS50076"/>
    </source>
</evidence>
<dbReference type="Pfam" id="PF21884">
    <property type="entry name" value="ZUO1-like_ZHD"/>
    <property type="match status" value="1"/>
</dbReference>
<feature type="domain" description="Myb-like" evidence="5">
    <location>
        <begin position="495"/>
        <end position="531"/>
    </location>
</feature>
<dbReference type="PROSITE" id="PS50090">
    <property type="entry name" value="MYB_LIKE"/>
    <property type="match status" value="2"/>
</dbReference>
<dbReference type="InterPro" id="IPR018253">
    <property type="entry name" value="DnaJ_domain_CS"/>
</dbReference>
<dbReference type="SUPFAM" id="SSF46565">
    <property type="entry name" value="Chaperone J-domain"/>
    <property type="match status" value="1"/>
</dbReference>
<feature type="coiled-coil region" evidence="1">
    <location>
        <begin position="462"/>
        <end position="492"/>
    </location>
</feature>
<feature type="region of interest" description="Disordered" evidence="2">
    <location>
        <begin position="327"/>
        <end position="413"/>
    </location>
</feature>
<dbReference type="PANTHER" id="PTHR43999">
    <property type="entry name" value="DNAJ HOMOLOG SUBFAMILY C MEMBER 2"/>
    <property type="match status" value="1"/>
</dbReference>
<dbReference type="InterPro" id="IPR054076">
    <property type="entry name" value="ZUO1-like_ZHD"/>
</dbReference>
<dbReference type="FunFam" id="1.10.10.60:FF:000416">
    <property type="entry name" value="Myb family transcription factor"/>
    <property type="match status" value="1"/>
</dbReference>
<dbReference type="AlphaFoldDB" id="A0A061QQA3"/>
<dbReference type="InterPro" id="IPR001623">
    <property type="entry name" value="DnaJ_domain"/>
</dbReference>
<keyword evidence="3" id="KW-0472">Membrane</keyword>
<dbReference type="PROSITE" id="PS50076">
    <property type="entry name" value="DNAJ_2"/>
    <property type="match status" value="1"/>
</dbReference>
<dbReference type="PANTHER" id="PTHR43999:SF1">
    <property type="entry name" value="DNAJ HOMOLOG SUBFAMILY C MEMBER 2"/>
    <property type="match status" value="1"/>
</dbReference>
<dbReference type="GO" id="GO:0030544">
    <property type="term" value="F:Hsp70 protein binding"/>
    <property type="evidence" value="ECO:0007669"/>
    <property type="project" value="InterPro"/>
</dbReference>
<feature type="compositionally biased region" description="Polar residues" evidence="2">
    <location>
        <begin position="611"/>
        <end position="640"/>
    </location>
</feature>
<gene>
    <name evidence="6" type="primary">DNAJC2</name>
    <name evidence="6" type="ORF">TSPGSL018_24853</name>
</gene>
<keyword evidence="1" id="KW-0175">Coiled coil</keyword>
<dbReference type="GO" id="GO:0043022">
    <property type="term" value="F:ribosome binding"/>
    <property type="evidence" value="ECO:0007669"/>
    <property type="project" value="InterPro"/>
</dbReference>
<feature type="compositionally biased region" description="Basic and acidic residues" evidence="2">
    <location>
        <begin position="391"/>
        <end position="400"/>
    </location>
</feature>
<feature type="non-terminal residue" evidence="6">
    <location>
        <position position="1"/>
    </location>
</feature>
<dbReference type="GO" id="GO:0051083">
    <property type="term" value="P:'de novo' cotranslational protein folding"/>
    <property type="evidence" value="ECO:0007669"/>
    <property type="project" value="InterPro"/>
</dbReference>
<dbReference type="CDD" id="cd06257">
    <property type="entry name" value="DnaJ"/>
    <property type="match status" value="1"/>
</dbReference>
<feature type="domain" description="Myb-like" evidence="5">
    <location>
        <begin position="641"/>
        <end position="696"/>
    </location>
</feature>
<evidence type="ECO:0000256" key="3">
    <source>
        <dbReference type="SAM" id="Phobius"/>
    </source>
</evidence>
<dbReference type="Gene3D" id="1.10.10.60">
    <property type="entry name" value="Homeodomain-like"/>
    <property type="match status" value="2"/>
</dbReference>
<evidence type="ECO:0000259" key="5">
    <source>
        <dbReference type="PROSITE" id="PS50090"/>
    </source>
</evidence>
<dbReference type="InterPro" id="IPR001005">
    <property type="entry name" value="SANT/Myb"/>
</dbReference>
<dbReference type="Pfam" id="PF00226">
    <property type="entry name" value="DnaJ"/>
    <property type="match status" value="1"/>
</dbReference>
<name>A0A061QQA3_9CHLO</name>
<dbReference type="GO" id="GO:0006450">
    <property type="term" value="P:regulation of translational fidelity"/>
    <property type="evidence" value="ECO:0007669"/>
    <property type="project" value="InterPro"/>
</dbReference>
<dbReference type="InterPro" id="IPR036869">
    <property type="entry name" value="J_dom_sf"/>
</dbReference>
<accession>A0A061QQA3</accession>
<dbReference type="EMBL" id="GBEZ01025155">
    <property type="protein sequence ID" value="JAC61898.1"/>
    <property type="molecule type" value="Transcribed_RNA"/>
</dbReference>
<dbReference type="PROSITE" id="PS00636">
    <property type="entry name" value="DNAJ_1"/>
    <property type="match status" value="1"/>
</dbReference>
<proteinExistence type="predicted"/>
<dbReference type="Pfam" id="PF23082">
    <property type="entry name" value="Myb_DNA-binding_2"/>
    <property type="match status" value="1"/>
</dbReference>
<keyword evidence="3" id="KW-0812">Transmembrane</keyword>
<dbReference type="CDD" id="cd00167">
    <property type="entry name" value="SANT"/>
    <property type="match status" value="2"/>
</dbReference>
<feature type="transmembrane region" description="Helical" evidence="3">
    <location>
        <begin position="12"/>
        <end position="29"/>
    </location>
</feature>
<feature type="region of interest" description="Disordered" evidence="2">
    <location>
        <begin position="89"/>
        <end position="129"/>
    </location>
</feature>
<reference evidence="6" key="1">
    <citation type="submission" date="2014-05" db="EMBL/GenBank/DDBJ databases">
        <title>The transcriptome of the halophilic microalga Tetraselmis sp. GSL018 isolated from the Great Salt Lake, Utah.</title>
        <authorList>
            <person name="Jinkerson R.E."/>
            <person name="D'Adamo S."/>
            <person name="Posewitz M.C."/>
        </authorList>
    </citation>
    <scope>NUCLEOTIDE SEQUENCE</scope>
    <source>
        <strain evidence="6">GSL018</strain>
    </source>
</reference>
<feature type="compositionally biased region" description="Acidic residues" evidence="2">
    <location>
        <begin position="89"/>
        <end position="109"/>
    </location>
</feature>
<evidence type="ECO:0000256" key="1">
    <source>
        <dbReference type="SAM" id="Coils"/>
    </source>
</evidence>
<dbReference type="SUPFAM" id="SSF46689">
    <property type="entry name" value="Homeodomain-like"/>
    <property type="match status" value="2"/>
</dbReference>
<evidence type="ECO:0000313" key="6">
    <source>
        <dbReference type="EMBL" id="JAC61898.1"/>
    </source>
</evidence>
<feature type="domain" description="J" evidence="4">
    <location>
        <begin position="137"/>
        <end position="212"/>
    </location>
</feature>